<sequence length="70" mass="7787">MYLTDNNFNNLATGDVIDKLINEWGGETTSGRTDPEGMLRVMLFHGDYEVSIDGRNVGVHSIRADRSGEK</sequence>
<accession>A0ACB9P350</accession>
<protein>
    <submittedName>
        <fullName evidence="1">Uncharacterized protein</fullName>
    </submittedName>
</protein>
<organism evidence="1 2">
    <name type="scientific">Melastoma candidum</name>
    <dbReference type="NCBI Taxonomy" id="119954"/>
    <lineage>
        <taxon>Eukaryota</taxon>
        <taxon>Viridiplantae</taxon>
        <taxon>Streptophyta</taxon>
        <taxon>Embryophyta</taxon>
        <taxon>Tracheophyta</taxon>
        <taxon>Spermatophyta</taxon>
        <taxon>Magnoliopsida</taxon>
        <taxon>eudicotyledons</taxon>
        <taxon>Gunneridae</taxon>
        <taxon>Pentapetalae</taxon>
        <taxon>rosids</taxon>
        <taxon>malvids</taxon>
        <taxon>Myrtales</taxon>
        <taxon>Melastomataceae</taxon>
        <taxon>Melastomatoideae</taxon>
        <taxon>Melastomateae</taxon>
        <taxon>Melastoma</taxon>
    </lineage>
</organism>
<keyword evidence="2" id="KW-1185">Reference proteome</keyword>
<dbReference type="Proteomes" id="UP001057402">
    <property type="component" value="Chromosome 7"/>
</dbReference>
<evidence type="ECO:0000313" key="2">
    <source>
        <dbReference type="Proteomes" id="UP001057402"/>
    </source>
</evidence>
<name>A0ACB9P350_9MYRT</name>
<comment type="caution">
    <text evidence="1">The sequence shown here is derived from an EMBL/GenBank/DDBJ whole genome shotgun (WGS) entry which is preliminary data.</text>
</comment>
<reference evidence="2" key="1">
    <citation type="journal article" date="2023" name="Front. Plant Sci.">
        <title>Chromosomal-level genome assembly of Melastoma candidum provides insights into trichome evolution.</title>
        <authorList>
            <person name="Zhong Y."/>
            <person name="Wu W."/>
            <person name="Sun C."/>
            <person name="Zou P."/>
            <person name="Liu Y."/>
            <person name="Dai S."/>
            <person name="Zhou R."/>
        </authorList>
    </citation>
    <scope>NUCLEOTIDE SEQUENCE [LARGE SCALE GENOMIC DNA]</scope>
</reference>
<dbReference type="EMBL" id="CM042886">
    <property type="protein sequence ID" value="KAI4342317.1"/>
    <property type="molecule type" value="Genomic_DNA"/>
</dbReference>
<gene>
    <name evidence="1" type="ORF">MLD38_026957</name>
</gene>
<proteinExistence type="predicted"/>
<evidence type="ECO:0000313" key="1">
    <source>
        <dbReference type="EMBL" id="KAI4342317.1"/>
    </source>
</evidence>